<evidence type="ECO:0000256" key="2">
    <source>
        <dbReference type="ARBA" id="ARBA00022801"/>
    </source>
</evidence>
<dbReference type="InterPro" id="IPR003833">
    <property type="entry name" value="CT_C_D"/>
</dbReference>
<keyword evidence="2" id="KW-0378">Hydrolase</keyword>
<evidence type="ECO:0000256" key="1">
    <source>
        <dbReference type="ARBA" id="ARBA00022741"/>
    </source>
</evidence>
<dbReference type="Pfam" id="PF02626">
    <property type="entry name" value="CT_A_B"/>
    <property type="match status" value="1"/>
</dbReference>
<comment type="caution">
    <text evidence="6">The sequence shown here is derived from an EMBL/GenBank/DDBJ whole genome shotgun (WGS) entry which is preliminary data.</text>
</comment>
<sequence length="555" mass="57638">MVTGARVRVFGDTGLLAEVPEDLSPPAALRVVIALRERLAKAQPAGVVDLVPAARTVLVRFAPREVAASIVRAWIEKNLADALAAAVLDPSRHPPSPGDTDVEIGIRYDGPDLDETAALLGIRPAELVSTHQAATWTVAFTGFAPGFGYLVSEDWPFDVPRLASPRTRVPAGSVGLAGTFSGAYPRSTPGGWRLIGATSAPLFDPDAAAPALLRPGMRVRFREVADPPAARTPAGRGSSVHPLRTDAPHPHETAVHAVSGEQRDVETRPLLRVDAPGLLATIQDAGRRGAGSLGVSVSGALDRTALRTANRLVGNPEHAAGLEITAGGFEATALADVWIAVTGAWGELTIDGNDIDHGAAHLWRSGERLRVGWFTAGVRAYLALRGGIETRDVLGSAATDTLAGLGPTPLRVATVLSVGEPPVDDVPASDLAPWSPPPSELVVRIVAGPREDAFIAASQSALFEATWTVGAASDRVGMRLEGPSLERTDPGELPSEGMVPGAIQVPPSGSPTVLLADGPVTGGYPVIATVLDADLDLLAQAGPGTTIHFRHAPQR</sequence>
<dbReference type="SUPFAM" id="SSF50891">
    <property type="entry name" value="Cyclophilin-like"/>
    <property type="match status" value="2"/>
</dbReference>
<keyword evidence="1" id="KW-0547">Nucleotide-binding</keyword>
<protein>
    <submittedName>
        <fullName evidence="6">Urea amidolyase family protein</fullName>
    </submittedName>
</protein>
<dbReference type="InterPro" id="IPR052708">
    <property type="entry name" value="PxpC"/>
</dbReference>
<gene>
    <name evidence="6" type="ORF">V2V91_03120</name>
</gene>
<dbReference type="SMART" id="SM00796">
    <property type="entry name" value="AHS1"/>
    <property type="match status" value="1"/>
</dbReference>
<keyword evidence="3" id="KW-0067">ATP-binding</keyword>
<feature type="domain" description="Carboxyltransferase" evidence="4">
    <location>
        <begin position="5"/>
        <end position="213"/>
    </location>
</feature>
<evidence type="ECO:0000259" key="4">
    <source>
        <dbReference type="SMART" id="SM00796"/>
    </source>
</evidence>
<dbReference type="Gene3D" id="3.30.1360.40">
    <property type="match status" value="1"/>
</dbReference>
<dbReference type="InterPro" id="IPR003778">
    <property type="entry name" value="CT_A_B"/>
</dbReference>
<dbReference type="Gene3D" id="2.40.100.10">
    <property type="entry name" value="Cyclophilin-like"/>
    <property type="match status" value="2"/>
</dbReference>
<dbReference type="EMBL" id="JAZHOV010000002">
    <property type="protein sequence ID" value="MEF2254130.1"/>
    <property type="molecule type" value="Genomic_DNA"/>
</dbReference>
<evidence type="ECO:0000313" key="7">
    <source>
        <dbReference type="Proteomes" id="UP001351900"/>
    </source>
</evidence>
<dbReference type="Proteomes" id="UP001351900">
    <property type="component" value="Unassembled WGS sequence"/>
</dbReference>
<dbReference type="Pfam" id="PF02682">
    <property type="entry name" value="CT_C_D"/>
    <property type="match status" value="1"/>
</dbReference>
<reference evidence="6 7" key="1">
    <citation type="submission" date="2024-01" db="EMBL/GenBank/DDBJ databases">
        <title>the genome sequence of strain Microbacterium schleiferi NBRC 15075.</title>
        <authorList>
            <person name="Ding Y."/>
            <person name="Zhang G."/>
        </authorList>
    </citation>
    <scope>NUCLEOTIDE SEQUENCE [LARGE SCALE GENOMIC DNA]</scope>
    <source>
        <strain evidence="6 7">NBRC 15075</strain>
    </source>
</reference>
<proteinExistence type="predicted"/>
<dbReference type="NCBIfam" id="TIGR00724">
    <property type="entry name" value="urea_amlyse_rel"/>
    <property type="match status" value="1"/>
</dbReference>
<dbReference type="PANTHER" id="PTHR43309:SF3">
    <property type="entry name" value="5-OXOPROLINASE SUBUNIT C"/>
    <property type="match status" value="1"/>
</dbReference>
<keyword evidence="7" id="KW-1185">Reference proteome</keyword>
<feature type="domain" description="Carboxyltransferase" evidence="5">
    <location>
        <begin position="292"/>
        <end position="555"/>
    </location>
</feature>
<accession>A0ABU7V371</accession>
<dbReference type="SUPFAM" id="SSF160467">
    <property type="entry name" value="PH0987 N-terminal domain-like"/>
    <property type="match status" value="1"/>
</dbReference>
<dbReference type="InterPro" id="IPR029000">
    <property type="entry name" value="Cyclophilin-like_dom_sf"/>
</dbReference>
<evidence type="ECO:0000259" key="5">
    <source>
        <dbReference type="SMART" id="SM00797"/>
    </source>
</evidence>
<dbReference type="RefSeq" id="WP_331790743.1">
    <property type="nucleotide sequence ID" value="NZ_BAAAUO010000005.1"/>
</dbReference>
<organism evidence="6 7">
    <name type="scientific">Microbacterium schleiferi</name>
    <dbReference type="NCBI Taxonomy" id="69362"/>
    <lineage>
        <taxon>Bacteria</taxon>
        <taxon>Bacillati</taxon>
        <taxon>Actinomycetota</taxon>
        <taxon>Actinomycetes</taxon>
        <taxon>Micrococcales</taxon>
        <taxon>Microbacteriaceae</taxon>
        <taxon>Microbacterium</taxon>
    </lineage>
</organism>
<dbReference type="PANTHER" id="PTHR43309">
    <property type="entry name" value="5-OXOPROLINASE SUBUNIT C"/>
    <property type="match status" value="1"/>
</dbReference>
<name>A0ABU7V371_9MICO</name>
<evidence type="ECO:0000313" key="6">
    <source>
        <dbReference type="EMBL" id="MEF2254130.1"/>
    </source>
</evidence>
<dbReference type="SMART" id="SM00797">
    <property type="entry name" value="AHS2"/>
    <property type="match status" value="1"/>
</dbReference>
<evidence type="ECO:0000256" key="3">
    <source>
        <dbReference type="ARBA" id="ARBA00022840"/>
    </source>
</evidence>